<name>A0AAE0S2W1_9BIVA</name>
<keyword evidence="2" id="KW-1185">Reference proteome</keyword>
<sequence length="101" mass="11183">MYDLRLAENDVISGNILELKGTDGTLYVLKDQSINQRDILAKIKDVASRMKNRIKIDLSDIHDGQDTKSYITPSDASLRSHHIAATYNITVAGTSHMQPVG</sequence>
<protein>
    <submittedName>
        <fullName evidence="1">Uncharacterized protein</fullName>
    </submittedName>
</protein>
<accession>A0AAE0S2W1</accession>
<dbReference type="AlphaFoldDB" id="A0AAE0S2W1"/>
<proteinExistence type="predicted"/>
<reference evidence="1" key="1">
    <citation type="journal article" date="2021" name="Genome Biol. Evol.">
        <title>A High-Quality Reference Genome for a Parasitic Bivalve with Doubly Uniparental Inheritance (Bivalvia: Unionida).</title>
        <authorList>
            <person name="Smith C.H."/>
        </authorList>
    </citation>
    <scope>NUCLEOTIDE SEQUENCE</scope>
    <source>
        <strain evidence="1">CHS0354</strain>
    </source>
</reference>
<dbReference type="EMBL" id="JAEAOA010001916">
    <property type="protein sequence ID" value="KAK3584063.1"/>
    <property type="molecule type" value="Genomic_DNA"/>
</dbReference>
<comment type="caution">
    <text evidence="1">The sequence shown here is derived from an EMBL/GenBank/DDBJ whole genome shotgun (WGS) entry which is preliminary data.</text>
</comment>
<dbReference type="Proteomes" id="UP001195483">
    <property type="component" value="Unassembled WGS sequence"/>
</dbReference>
<reference evidence="1" key="2">
    <citation type="journal article" date="2021" name="Genome Biol. Evol.">
        <title>Developing a high-quality reference genome for a parasitic bivalve with doubly uniparental inheritance (Bivalvia: Unionida).</title>
        <authorList>
            <person name="Smith C.H."/>
        </authorList>
    </citation>
    <scope>NUCLEOTIDE SEQUENCE</scope>
    <source>
        <strain evidence="1">CHS0354</strain>
        <tissue evidence="1">Mantle</tissue>
    </source>
</reference>
<gene>
    <name evidence="1" type="ORF">CHS0354_032417</name>
</gene>
<organism evidence="1 2">
    <name type="scientific">Potamilus streckersoni</name>
    <dbReference type="NCBI Taxonomy" id="2493646"/>
    <lineage>
        <taxon>Eukaryota</taxon>
        <taxon>Metazoa</taxon>
        <taxon>Spiralia</taxon>
        <taxon>Lophotrochozoa</taxon>
        <taxon>Mollusca</taxon>
        <taxon>Bivalvia</taxon>
        <taxon>Autobranchia</taxon>
        <taxon>Heteroconchia</taxon>
        <taxon>Palaeoheterodonta</taxon>
        <taxon>Unionida</taxon>
        <taxon>Unionoidea</taxon>
        <taxon>Unionidae</taxon>
        <taxon>Ambleminae</taxon>
        <taxon>Lampsilini</taxon>
        <taxon>Potamilus</taxon>
    </lineage>
</organism>
<evidence type="ECO:0000313" key="1">
    <source>
        <dbReference type="EMBL" id="KAK3584063.1"/>
    </source>
</evidence>
<evidence type="ECO:0000313" key="2">
    <source>
        <dbReference type="Proteomes" id="UP001195483"/>
    </source>
</evidence>
<reference evidence="1" key="3">
    <citation type="submission" date="2023-05" db="EMBL/GenBank/DDBJ databases">
        <authorList>
            <person name="Smith C.H."/>
        </authorList>
    </citation>
    <scope>NUCLEOTIDE SEQUENCE</scope>
    <source>
        <strain evidence="1">CHS0354</strain>
        <tissue evidence="1">Mantle</tissue>
    </source>
</reference>